<dbReference type="Proteomes" id="UP000218263">
    <property type="component" value="Chromosome"/>
</dbReference>
<reference evidence="1 2" key="1">
    <citation type="submission" date="2015-12" db="EMBL/GenBank/DDBJ databases">
        <title>Genome sequence of Mucilaginibacter gotjawali.</title>
        <authorList>
            <person name="Lee J.S."/>
            <person name="Lee K.C."/>
            <person name="Kim K.K."/>
            <person name="Lee B.W."/>
        </authorList>
    </citation>
    <scope>NUCLEOTIDE SEQUENCE [LARGE SCALE GENOMIC DNA]</scope>
    <source>
        <strain evidence="1 2">SA3-7</strain>
    </source>
</reference>
<dbReference type="RefSeq" id="WP_096350289.1">
    <property type="nucleotide sequence ID" value="NZ_AP017313.1"/>
</dbReference>
<dbReference type="OrthoDB" id="1488726at2"/>
<proteinExistence type="predicted"/>
<protein>
    <submittedName>
        <fullName evidence="1">Uncharacterized protein</fullName>
    </submittedName>
</protein>
<dbReference type="AlphaFoldDB" id="A0A110B4D0"/>
<dbReference type="EMBL" id="AP017313">
    <property type="protein sequence ID" value="BAU53025.1"/>
    <property type="molecule type" value="Genomic_DNA"/>
</dbReference>
<organism evidence="1 2">
    <name type="scientific">Mucilaginibacter gotjawali</name>
    <dbReference type="NCBI Taxonomy" id="1550579"/>
    <lineage>
        <taxon>Bacteria</taxon>
        <taxon>Pseudomonadati</taxon>
        <taxon>Bacteroidota</taxon>
        <taxon>Sphingobacteriia</taxon>
        <taxon>Sphingobacteriales</taxon>
        <taxon>Sphingobacteriaceae</taxon>
        <taxon>Mucilaginibacter</taxon>
    </lineage>
</organism>
<dbReference type="KEGG" id="mgot:MgSA37_01192"/>
<evidence type="ECO:0000313" key="1">
    <source>
        <dbReference type="EMBL" id="BAU53025.1"/>
    </source>
</evidence>
<sequence length="136" mass="14744">MKNKYSILIAACFLFCLSACKKGGSANPSSITGKWNIDKTVYNRAVDTTITGLTTDYYDFGANGALTIQDHQDYMTGIYSLNGVKSVGINIYTVDGHGMGVITPPAVFTISNLTSNSVMLTSPPYPSGQYFVYLKR</sequence>
<name>A0A110B4D0_9SPHI</name>
<evidence type="ECO:0000313" key="2">
    <source>
        <dbReference type="Proteomes" id="UP000218263"/>
    </source>
</evidence>
<gene>
    <name evidence="1" type="ORF">MgSA37_01192</name>
</gene>
<keyword evidence="2" id="KW-1185">Reference proteome</keyword>
<accession>A0A110B4D0</accession>